<keyword evidence="4" id="KW-1185">Reference proteome</keyword>
<accession>A0A5F1ZVC1</accession>
<dbReference type="Proteomes" id="UP000297946">
    <property type="component" value="Unassembled WGS sequence"/>
</dbReference>
<dbReference type="OrthoDB" id="341702at2"/>
<dbReference type="AlphaFoldDB" id="A0A5F1ZVC1"/>
<organism evidence="2 5">
    <name type="scientific">Leptospira langatensis</name>
    <dbReference type="NCBI Taxonomy" id="2484983"/>
    <lineage>
        <taxon>Bacteria</taxon>
        <taxon>Pseudomonadati</taxon>
        <taxon>Spirochaetota</taxon>
        <taxon>Spirochaetia</taxon>
        <taxon>Leptospirales</taxon>
        <taxon>Leptospiraceae</taxon>
        <taxon>Leptospira</taxon>
    </lineage>
</organism>
<dbReference type="EMBL" id="RQER01000007">
    <property type="protein sequence ID" value="TGK00230.1"/>
    <property type="molecule type" value="Genomic_DNA"/>
</dbReference>
<proteinExistence type="predicted"/>
<sequence>MSAKETPLSSKRNSEPSPKVEKGKVFVAGHTAEHSQNTEEILALLRRLIEGTVQKDLDFLPEIVSEKEGIFLDLKGNWTKERLITELRTKENYFQIYFFDRDLLAKQKNSENVRTVRDLLLSSGGIEADLYYESKTACEIKLRFKENVKLEKELINPYFIKLEGKWYLLRLF</sequence>
<evidence type="ECO:0000256" key="1">
    <source>
        <dbReference type="SAM" id="MobiDB-lite"/>
    </source>
</evidence>
<protein>
    <submittedName>
        <fullName evidence="2">Uncharacterized protein</fullName>
    </submittedName>
</protein>
<gene>
    <name evidence="2" type="ORF">EHO57_13170</name>
    <name evidence="3" type="ORF">EHQ53_10020</name>
</gene>
<dbReference type="EMBL" id="RQGC01000006">
    <property type="protein sequence ID" value="TGL41136.1"/>
    <property type="molecule type" value="Genomic_DNA"/>
</dbReference>
<evidence type="ECO:0000313" key="3">
    <source>
        <dbReference type="EMBL" id="TGL41136.1"/>
    </source>
</evidence>
<dbReference type="Proteomes" id="UP000297273">
    <property type="component" value="Unassembled WGS sequence"/>
</dbReference>
<reference evidence="3" key="1">
    <citation type="submission" date="2018-10" db="EMBL/GenBank/DDBJ databases">
        <authorList>
            <person name="Vincent A.T."/>
            <person name="Schiettekatte O."/>
            <person name="Bourhy P."/>
            <person name="Veyrier F.J."/>
            <person name="Picardeau M."/>
        </authorList>
    </citation>
    <scope>NUCLEOTIDE SEQUENCE</scope>
    <source>
        <strain evidence="3">201702690</strain>
    </source>
</reference>
<evidence type="ECO:0000313" key="4">
    <source>
        <dbReference type="Proteomes" id="UP000297273"/>
    </source>
</evidence>
<evidence type="ECO:0000313" key="5">
    <source>
        <dbReference type="Proteomes" id="UP000297946"/>
    </source>
</evidence>
<reference evidence="2 5" key="2">
    <citation type="journal article" date="2019" name="PLoS Negl. Trop. Dis.">
        <title>Revisiting the worldwide diversity of Leptospira species in the environment.</title>
        <authorList>
            <person name="Vincent A.T."/>
            <person name="Schiettekatte O."/>
            <person name="Bourhy P."/>
            <person name="Veyrier F.J."/>
            <person name="Picardeau M."/>
        </authorList>
    </citation>
    <scope>NUCLEOTIDE SEQUENCE [LARGE SCALE GENOMIC DNA]</scope>
    <source>
        <strain evidence="3">201702690</strain>
        <strain evidence="2 5">SSW18</strain>
    </source>
</reference>
<name>A0A5F1ZVC1_9LEPT</name>
<feature type="compositionally biased region" description="Basic and acidic residues" evidence="1">
    <location>
        <begin position="12"/>
        <end position="21"/>
    </location>
</feature>
<feature type="region of interest" description="Disordered" evidence="1">
    <location>
        <begin position="1"/>
        <end position="21"/>
    </location>
</feature>
<evidence type="ECO:0000313" key="2">
    <source>
        <dbReference type="EMBL" id="TGK00230.1"/>
    </source>
</evidence>
<comment type="caution">
    <text evidence="2">The sequence shown here is derived from an EMBL/GenBank/DDBJ whole genome shotgun (WGS) entry which is preliminary data.</text>
</comment>